<dbReference type="EMBL" id="FNHZ01000001">
    <property type="protein sequence ID" value="SDM47383.1"/>
    <property type="molecule type" value="Genomic_DNA"/>
</dbReference>
<evidence type="ECO:0000313" key="1">
    <source>
        <dbReference type="EMBL" id="SDM47383.1"/>
    </source>
</evidence>
<evidence type="ECO:0008006" key="3">
    <source>
        <dbReference type="Google" id="ProtNLM"/>
    </source>
</evidence>
<dbReference type="GO" id="GO:0003676">
    <property type="term" value="F:nucleic acid binding"/>
    <property type="evidence" value="ECO:0007669"/>
    <property type="project" value="InterPro"/>
</dbReference>
<proteinExistence type="predicted"/>
<gene>
    <name evidence="1" type="ORF">SAMN05216544_0364</name>
</gene>
<protein>
    <recommendedName>
        <fullName evidence="3">Exonuclease</fullName>
    </recommendedName>
</protein>
<dbReference type="RefSeq" id="WP_074520655.1">
    <property type="nucleotide sequence ID" value="NZ_FNHZ01000001.1"/>
</dbReference>
<dbReference type="InterPro" id="IPR012337">
    <property type="entry name" value="RNaseH-like_sf"/>
</dbReference>
<dbReference type="Proteomes" id="UP000187651">
    <property type="component" value="Unassembled WGS sequence"/>
</dbReference>
<dbReference type="Gene3D" id="3.30.420.10">
    <property type="entry name" value="Ribonuclease H-like superfamily/Ribonuclease H"/>
    <property type="match status" value="1"/>
</dbReference>
<organism evidence="1 2">
    <name type="scientific">Lachnospira pectinoschiza</name>
    <dbReference type="NCBI Taxonomy" id="28052"/>
    <lineage>
        <taxon>Bacteria</taxon>
        <taxon>Bacillati</taxon>
        <taxon>Bacillota</taxon>
        <taxon>Clostridia</taxon>
        <taxon>Lachnospirales</taxon>
        <taxon>Lachnospiraceae</taxon>
        <taxon>Lachnospira</taxon>
    </lineage>
</organism>
<dbReference type="InterPro" id="IPR036397">
    <property type="entry name" value="RNaseH_sf"/>
</dbReference>
<sequence>MSKKFAVIDTETTWSDEVMSIGVVIASEEDFKPLSSNYWIITDAAKKGGMYSKTLEIPGIPSIKTDREGALSQMRAYLYENEVTDLLAYNANFDKRHLPEFRDFTWRDILKLAAYKQHNPAIPECADCCGTGRLKRNYRVECILEMFGEVDYREMHNALTDSEDELRIMGYLSKSVGEYPEI</sequence>
<dbReference type="SUPFAM" id="SSF53098">
    <property type="entry name" value="Ribonuclease H-like"/>
    <property type="match status" value="1"/>
</dbReference>
<keyword evidence="2" id="KW-1185">Reference proteome</keyword>
<evidence type="ECO:0000313" key="2">
    <source>
        <dbReference type="Proteomes" id="UP000187651"/>
    </source>
</evidence>
<reference evidence="2" key="1">
    <citation type="submission" date="2016-10" db="EMBL/GenBank/DDBJ databases">
        <authorList>
            <person name="Varghese N."/>
            <person name="Submissions S."/>
        </authorList>
    </citation>
    <scope>NUCLEOTIDE SEQUENCE [LARGE SCALE GENOMIC DNA]</scope>
    <source>
        <strain evidence="2">M83</strain>
    </source>
</reference>
<accession>A0A1G9TIA0</accession>
<dbReference type="AlphaFoldDB" id="A0A1G9TIA0"/>
<dbReference type="OrthoDB" id="2002266at2"/>
<name>A0A1G9TIA0_9FIRM</name>